<keyword evidence="2" id="KW-1185">Reference proteome</keyword>
<dbReference type="Proteomes" id="UP000225947">
    <property type="component" value="Segment"/>
</dbReference>
<organism evidence="1 2">
    <name type="scientific">Acinetobacter phage vB_AbaM_ME3</name>
    <dbReference type="NCBI Taxonomy" id="1837876"/>
    <lineage>
        <taxon>Viruses</taxon>
        <taxon>Duplodnaviria</taxon>
        <taxon>Heunggongvirae</taxon>
        <taxon>Uroviricota</taxon>
        <taxon>Caudoviricetes</taxon>
        <taxon>Metrivirus</taxon>
        <taxon>Metrivirus ME3</taxon>
    </lineage>
</organism>
<sequence length="123" mass="14847">MKTALETLKELRSKVIENTSYVTYDDYKKQYFNKLKNELEDYINQKLIDEIKLHPNHNYWIVSVPLKLKYRQIFPSDVDFLNFVKDSVVIPQGFKVSVPLEFRIESHYRQKYIRVVLEETLQT</sequence>
<accession>A0A172Q0D0</accession>
<protein>
    <submittedName>
        <fullName evidence="1">Uncharacterized protein</fullName>
    </submittedName>
</protein>
<gene>
    <name evidence="1" type="ORF">ME3_151</name>
</gene>
<dbReference type="SMR" id="A0A172Q0D0"/>
<name>A0A172Q0D0_9CAUD</name>
<evidence type="ECO:0000313" key="2">
    <source>
        <dbReference type="Proteomes" id="UP000225947"/>
    </source>
</evidence>
<reference evidence="2" key="1">
    <citation type="submission" date="2016-03" db="EMBL/GenBank/DDBJ databases">
        <title>Characterization of Acinetobacter baumannii phage vB_AbaM_ME3.</title>
        <authorList>
            <person name="Buttimer C.T.H."/>
            <person name="Elbreki M."/>
            <person name="Coffey A."/>
        </authorList>
    </citation>
    <scope>NUCLEOTIDE SEQUENCE [LARGE SCALE GENOMIC DNA]</scope>
</reference>
<proteinExistence type="predicted"/>
<dbReference type="EMBL" id="KU935715">
    <property type="protein sequence ID" value="AND75312.1"/>
    <property type="molecule type" value="Genomic_DNA"/>
</dbReference>
<evidence type="ECO:0000313" key="1">
    <source>
        <dbReference type="EMBL" id="AND75312.1"/>
    </source>
</evidence>